<evidence type="ECO:0000313" key="2">
    <source>
        <dbReference type="Proteomes" id="UP000224460"/>
    </source>
</evidence>
<name>A0AC61DFU6_9FIRM</name>
<organism evidence="1 2">
    <name type="scientific">Sporanaerobium hydrogeniformans</name>
    <dbReference type="NCBI Taxonomy" id="3072179"/>
    <lineage>
        <taxon>Bacteria</taxon>
        <taxon>Bacillati</taxon>
        <taxon>Bacillota</taxon>
        <taxon>Clostridia</taxon>
        <taxon>Lachnospirales</taxon>
        <taxon>Lachnospiraceae</taxon>
        <taxon>Sporanaerobium</taxon>
    </lineage>
</organism>
<dbReference type="Proteomes" id="UP000224460">
    <property type="component" value="Unassembled WGS sequence"/>
</dbReference>
<accession>A0AC61DFU6</accession>
<sequence>MELVLNIFVVIMLVSLFNLIRYMLKIRKILKMNKDNPNIQGISIINGEIKVIEKIPTPSEITRELVVDPICGKEIEKTDAYRVMREGKEHFFCSWECRERFVKEHTLEGNE</sequence>
<dbReference type="EMBL" id="PEDL01000002">
    <property type="protein sequence ID" value="PHV71728.1"/>
    <property type="molecule type" value="Genomic_DNA"/>
</dbReference>
<comment type="caution">
    <text evidence="1">The sequence shown here is derived from an EMBL/GenBank/DDBJ whole genome shotgun (WGS) entry which is preliminary data.</text>
</comment>
<reference evidence="1" key="1">
    <citation type="submission" date="2017-10" db="EMBL/GenBank/DDBJ databases">
        <title>Genome sequence of cellulolytic Lachnospiraceae bacterium XHS1971 isolated from hotspring sediment.</title>
        <authorList>
            <person name="Vasudevan G."/>
            <person name="Joshi A.J."/>
            <person name="Hivarkar S."/>
            <person name="Lanjekar V.B."/>
            <person name="Dhakephalkar P.K."/>
            <person name="Dagar S."/>
        </authorList>
    </citation>
    <scope>NUCLEOTIDE SEQUENCE</scope>
    <source>
        <strain evidence="1">XHS1971</strain>
    </source>
</reference>
<keyword evidence="2" id="KW-1185">Reference proteome</keyword>
<proteinExistence type="predicted"/>
<protein>
    <submittedName>
        <fullName evidence="1">Uncharacterized protein</fullName>
    </submittedName>
</protein>
<gene>
    <name evidence="1" type="ORF">CS063_03990</name>
</gene>
<evidence type="ECO:0000313" key="1">
    <source>
        <dbReference type="EMBL" id="PHV71728.1"/>
    </source>
</evidence>